<organism evidence="1">
    <name type="scientific">Podoviridae sp. ct1ev3</name>
    <dbReference type="NCBI Taxonomy" id="2825216"/>
    <lineage>
        <taxon>Viruses</taxon>
        <taxon>Duplodnaviria</taxon>
        <taxon>Heunggongvirae</taxon>
        <taxon>Uroviricota</taxon>
        <taxon>Caudoviricetes</taxon>
    </lineage>
</organism>
<accession>A0A8S5TT54</accession>
<reference evidence="1" key="1">
    <citation type="journal article" date="2021" name="Proc. Natl. Acad. Sci. U.S.A.">
        <title>A Catalog of Tens of Thousands of Viruses from Human Metagenomes Reveals Hidden Associations with Chronic Diseases.</title>
        <authorList>
            <person name="Tisza M.J."/>
            <person name="Buck C.B."/>
        </authorList>
    </citation>
    <scope>NUCLEOTIDE SEQUENCE</scope>
    <source>
        <strain evidence="1">Ct1ev3</strain>
    </source>
</reference>
<protein>
    <submittedName>
        <fullName evidence="1">Uncharacterized protein</fullName>
    </submittedName>
</protein>
<proteinExistence type="predicted"/>
<evidence type="ECO:0000313" key="1">
    <source>
        <dbReference type="EMBL" id="DAF85368.1"/>
    </source>
</evidence>
<name>A0A8S5TT54_9CAUD</name>
<sequence length="36" mass="4422">MSIWLTIQLFSYMLLDYVQFNGVSELFYGVRPRWTF</sequence>
<dbReference type="EMBL" id="BK015925">
    <property type="protein sequence ID" value="DAF85368.1"/>
    <property type="molecule type" value="Genomic_DNA"/>
</dbReference>